<keyword evidence="2" id="KW-0812">Transmembrane</keyword>
<keyword evidence="2" id="KW-0472">Membrane</keyword>
<gene>
    <name evidence="4" type="primary">wbfY</name>
    <name evidence="4" type="ORF">GCM10011515_23640</name>
</gene>
<dbReference type="SUPFAM" id="SSF51735">
    <property type="entry name" value="NAD(P)-binding Rossmann-fold domains"/>
    <property type="match status" value="2"/>
</dbReference>
<accession>A0ABQ1SAH8</accession>
<dbReference type="RefSeq" id="WP_188645308.1">
    <property type="nucleotide sequence ID" value="NZ_BMKL01000001.1"/>
</dbReference>
<evidence type="ECO:0000256" key="1">
    <source>
        <dbReference type="ARBA" id="ARBA00007430"/>
    </source>
</evidence>
<dbReference type="EMBL" id="BMKL01000001">
    <property type="protein sequence ID" value="GGE03294.1"/>
    <property type="molecule type" value="Genomic_DNA"/>
</dbReference>
<dbReference type="InterPro" id="IPR036291">
    <property type="entry name" value="NAD(P)-bd_dom_sf"/>
</dbReference>
<evidence type="ECO:0000313" key="5">
    <source>
        <dbReference type="Proteomes" id="UP000619041"/>
    </source>
</evidence>
<keyword evidence="2" id="KW-1133">Transmembrane helix</keyword>
<dbReference type="Proteomes" id="UP000619041">
    <property type="component" value="Unassembled WGS sequence"/>
</dbReference>
<dbReference type="PANTHER" id="PTHR43318">
    <property type="entry name" value="UDP-N-ACETYLGLUCOSAMINE 4,6-DEHYDRATASE"/>
    <property type="match status" value="1"/>
</dbReference>
<feature type="transmembrane region" description="Helical" evidence="2">
    <location>
        <begin position="89"/>
        <end position="107"/>
    </location>
</feature>
<dbReference type="CDD" id="cd05237">
    <property type="entry name" value="UDP_invert_4-6DH_SDR_e"/>
    <property type="match status" value="1"/>
</dbReference>
<comment type="caution">
    <text evidence="4">The sequence shown here is derived from an EMBL/GenBank/DDBJ whole genome shotgun (WGS) entry which is preliminary data.</text>
</comment>
<evidence type="ECO:0000256" key="2">
    <source>
        <dbReference type="SAM" id="Phobius"/>
    </source>
</evidence>
<feature type="domain" description="Polysaccharide biosynthesis protein CapD-like" evidence="3">
    <location>
        <begin position="292"/>
        <end position="585"/>
    </location>
</feature>
<feature type="transmembrane region" description="Helical" evidence="2">
    <location>
        <begin position="55"/>
        <end position="77"/>
    </location>
</feature>
<evidence type="ECO:0000259" key="3">
    <source>
        <dbReference type="Pfam" id="PF02719"/>
    </source>
</evidence>
<feature type="transmembrane region" description="Helical" evidence="2">
    <location>
        <begin position="119"/>
        <end position="139"/>
    </location>
</feature>
<proteinExistence type="inferred from homology"/>
<organism evidence="4 5">
    <name type="scientific">Tsuneonella deserti</name>
    <dbReference type="NCBI Taxonomy" id="2035528"/>
    <lineage>
        <taxon>Bacteria</taxon>
        <taxon>Pseudomonadati</taxon>
        <taxon>Pseudomonadota</taxon>
        <taxon>Alphaproteobacteria</taxon>
        <taxon>Sphingomonadales</taxon>
        <taxon>Erythrobacteraceae</taxon>
        <taxon>Tsuneonella</taxon>
    </lineage>
</organism>
<dbReference type="Gene3D" id="3.40.50.720">
    <property type="entry name" value="NAD(P)-binding Rossmann-like Domain"/>
    <property type="match status" value="2"/>
</dbReference>
<name>A0ABQ1SAH8_9SPHN</name>
<comment type="similarity">
    <text evidence="1">Belongs to the polysaccharide synthase family.</text>
</comment>
<dbReference type="Pfam" id="PF02719">
    <property type="entry name" value="Polysacc_synt_2"/>
    <property type="match status" value="1"/>
</dbReference>
<keyword evidence="5" id="KW-1185">Reference proteome</keyword>
<dbReference type="InterPro" id="IPR051203">
    <property type="entry name" value="Polysaccharide_Synthase-Rel"/>
</dbReference>
<protein>
    <submittedName>
        <fullName evidence="4">Nucleoside-diphosphate sugar epimerase</fullName>
    </submittedName>
</protein>
<dbReference type="PANTHER" id="PTHR43318:SF1">
    <property type="entry name" value="POLYSACCHARIDE BIOSYNTHESIS PROTEIN EPSC-RELATED"/>
    <property type="match status" value="1"/>
</dbReference>
<sequence>MKIVLPMLEYLARLRRGYKQSIVILTDALLCYLAIIVAFAFRIEVLSYWNRPVENLLSISLPLSLVTFWVMGVYRAVFRYAGIGMMRTLFRGFAIYTLLLLGFFAAFRQGEVSRSIVLLQPIIFLMLVALSRITGRYLFVDLLGRGRFRGNVRTVAIYGAGGAGQQLAGSVMSEPGTRLVAYIDDDPRLHGQRIDGIPIKSHDEVSALIDRHRLTDVLLAIPSLTRSARREIVDRLAHHPIHVRTLPQMNELLDGHVSVSDIRDLDIQDLLGREPVRANHLLLARTVVGKTVLVTGAGGSIGSELCRRILDVGARKLLLVENNEYALYAIDAELRQLAAGQKARTEIVPFLGSVTDAQRLNYICSNYRPHTLFHAAAYKHVPLVEANPIEAIRNNVFGTLETVKAAMAAGVENCILVSTDKAVRPANVMGATKRSAELIFQAAAELGVDTTFSMVRFGNVLGSSGSVVPLFRRQIAAGGPITLTAKGVTRYFMTIPEAAELVIQAAGLARGGEVFVLDMGQPVRIEDLARTMIRLSGLSVRDDQDPDGDIAIQEVGLRPGEKLFEELLIGDDPQPTLHERIFMAREASLPWADLTSALTELESCGSELQAVHLLEKLVPEFADQKRKQLTSS</sequence>
<reference evidence="5" key="1">
    <citation type="journal article" date="2019" name="Int. J. Syst. Evol. Microbiol.">
        <title>The Global Catalogue of Microorganisms (GCM) 10K type strain sequencing project: providing services to taxonomists for standard genome sequencing and annotation.</title>
        <authorList>
            <consortium name="The Broad Institute Genomics Platform"/>
            <consortium name="The Broad Institute Genome Sequencing Center for Infectious Disease"/>
            <person name="Wu L."/>
            <person name="Ma J."/>
        </authorList>
    </citation>
    <scope>NUCLEOTIDE SEQUENCE [LARGE SCALE GENOMIC DNA]</scope>
    <source>
        <strain evidence="5">CGMCC 1.15959</strain>
    </source>
</reference>
<dbReference type="Pfam" id="PF13727">
    <property type="entry name" value="CoA_binding_3"/>
    <property type="match status" value="1"/>
</dbReference>
<feature type="transmembrane region" description="Helical" evidence="2">
    <location>
        <begin position="21"/>
        <end position="43"/>
    </location>
</feature>
<dbReference type="InterPro" id="IPR003869">
    <property type="entry name" value="Polysac_CapD-like"/>
</dbReference>
<evidence type="ECO:0000313" key="4">
    <source>
        <dbReference type="EMBL" id="GGE03294.1"/>
    </source>
</evidence>